<dbReference type="EMBL" id="BGZK01001615">
    <property type="protein sequence ID" value="GBP83339.1"/>
    <property type="molecule type" value="Genomic_DNA"/>
</dbReference>
<evidence type="ECO:0000313" key="2">
    <source>
        <dbReference type="EMBL" id="GBP83339.1"/>
    </source>
</evidence>
<feature type="region of interest" description="Disordered" evidence="1">
    <location>
        <begin position="1"/>
        <end position="33"/>
    </location>
</feature>
<comment type="caution">
    <text evidence="2">The sequence shown here is derived from an EMBL/GenBank/DDBJ whole genome shotgun (WGS) entry which is preliminary data.</text>
</comment>
<name>A0A4C1Z8U4_EUMVA</name>
<keyword evidence="3" id="KW-1185">Reference proteome</keyword>
<accession>A0A4C1Z8U4</accession>
<protein>
    <submittedName>
        <fullName evidence="2">Uncharacterized protein</fullName>
    </submittedName>
</protein>
<proteinExistence type="predicted"/>
<feature type="region of interest" description="Disordered" evidence="1">
    <location>
        <begin position="57"/>
        <end position="96"/>
    </location>
</feature>
<reference evidence="2 3" key="1">
    <citation type="journal article" date="2019" name="Commun. Biol.">
        <title>The bagworm genome reveals a unique fibroin gene that provides high tensile strength.</title>
        <authorList>
            <person name="Kono N."/>
            <person name="Nakamura H."/>
            <person name="Ohtoshi R."/>
            <person name="Tomita M."/>
            <person name="Numata K."/>
            <person name="Arakawa K."/>
        </authorList>
    </citation>
    <scope>NUCLEOTIDE SEQUENCE [LARGE SCALE GENOMIC DNA]</scope>
</reference>
<sequence>MSIATPRRRAESGAHKSRRHAHEGRGGAAPARDKAQIKLVFARVEVFNGAARTPPAIVPPRASMRRSSAAHPLHRNKARLGLSCDRRNGNTARSPTPCWDGVGDFVRFAFAQVSRWVRYASRSGARAPAEPEPGRAPPPPELYEEIKFVFADPPALRASSIP</sequence>
<organism evidence="2 3">
    <name type="scientific">Eumeta variegata</name>
    <name type="common">Bagworm moth</name>
    <name type="synonym">Eumeta japonica</name>
    <dbReference type="NCBI Taxonomy" id="151549"/>
    <lineage>
        <taxon>Eukaryota</taxon>
        <taxon>Metazoa</taxon>
        <taxon>Ecdysozoa</taxon>
        <taxon>Arthropoda</taxon>
        <taxon>Hexapoda</taxon>
        <taxon>Insecta</taxon>
        <taxon>Pterygota</taxon>
        <taxon>Neoptera</taxon>
        <taxon>Endopterygota</taxon>
        <taxon>Lepidoptera</taxon>
        <taxon>Glossata</taxon>
        <taxon>Ditrysia</taxon>
        <taxon>Tineoidea</taxon>
        <taxon>Psychidae</taxon>
        <taxon>Oiketicinae</taxon>
        <taxon>Eumeta</taxon>
    </lineage>
</organism>
<evidence type="ECO:0000313" key="3">
    <source>
        <dbReference type="Proteomes" id="UP000299102"/>
    </source>
</evidence>
<dbReference type="Proteomes" id="UP000299102">
    <property type="component" value="Unassembled WGS sequence"/>
</dbReference>
<feature type="region of interest" description="Disordered" evidence="1">
    <location>
        <begin position="121"/>
        <end position="142"/>
    </location>
</feature>
<dbReference type="AlphaFoldDB" id="A0A4C1Z8U4"/>
<feature type="compositionally biased region" description="Pro residues" evidence="1">
    <location>
        <begin position="130"/>
        <end position="141"/>
    </location>
</feature>
<evidence type="ECO:0000256" key="1">
    <source>
        <dbReference type="SAM" id="MobiDB-lite"/>
    </source>
</evidence>
<gene>
    <name evidence="2" type="ORF">EVAR_54356_1</name>
</gene>